<sequence length="692" mass="77368">MLQSLPVEETNLFEKCVADDQQEKDVVCNDQFEYVGAKRDNSLSCYNGEVGNSDASPERSDYDEDQDENEDEIIQNAVEMFKKYFQFSATKYKTLDLGHETDGSKPETCASSYSQDNIQSLCSEMQTRHLKTTLACDVCVDLEADSKQVNSLTISPVSSCADNSVTNTYSSTFEGETLQLASDLPAGELKRSNPGAQSLAKMCLTKTSRDDPSLNVPQFVIKSSPSPLTCVKSHELTCSSNDVIHFHSANNFDKRLDTNGIKTYASSNTNITSKRNFSNMIAKESQNKELKKKNMFERAKQSVFTCKSIKVGVHQTIPYSGSRAATKRPNSSCTTGSENFEASENKKMCRQNITRNTSDLRMNASCLLLAEIVEEHNSSQPHTAEGQVDSFVHDQSAGAYELDKHCATENFPKQYSLVQTCEESQENFSKLHSVIQAYEEIQENLMRGANQTLTQDSKKSFTAARGAKATKQCSVCEIRFTTNKSLKRHIQTNAMFKDACRCKVCSRKFHSLHKLNIHIYKFHQVSGKPKCLTCNFQCSNLRCLAQHVLKHTQDKYGDSAKLQSSAVASPASPTKGKAWKCATCGFICLNQAHIIAAHKCKDHPNKCKKCDKRFPTRSSFNLHMASHTNRVHECDLCGQHFKTKTSCHYHRLSHGTNQGGYLCQQVKIDSKDKKECPTYLCSECDKVSCPVE</sequence>
<evidence type="ECO:0000313" key="11">
    <source>
        <dbReference type="Proteomes" id="UP001497497"/>
    </source>
</evidence>
<dbReference type="InterPro" id="IPR036236">
    <property type="entry name" value="Znf_C2H2_sf"/>
</dbReference>
<dbReference type="GO" id="GO:0008270">
    <property type="term" value="F:zinc ion binding"/>
    <property type="evidence" value="ECO:0007669"/>
    <property type="project" value="UniProtKB-KW"/>
</dbReference>
<evidence type="ECO:0000313" key="10">
    <source>
        <dbReference type="EMBL" id="CAL1526392.1"/>
    </source>
</evidence>
<organism evidence="10 11">
    <name type="scientific">Lymnaea stagnalis</name>
    <name type="common">Great pond snail</name>
    <name type="synonym">Helix stagnalis</name>
    <dbReference type="NCBI Taxonomy" id="6523"/>
    <lineage>
        <taxon>Eukaryota</taxon>
        <taxon>Metazoa</taxon>
        <taxon>Spiralia</taxon>
        <taxon>Lophotrochozoa</taxon>
        <taxon>Mollusca</taxon>
        <taxon>Gastropoda</taxon>
        <taxon>Heterobranchia</taxon>
        <taxon>Euthyneura</taxon>
        <taxon>Panpulmonata</taxon>
        <taxon>Hygrophila</taxon>
        <taxon>Lymnaeoidea</taxon>
        <taxon>Lymnaeidae</taxon>
        <taxon>Lymnaea</taxon>
    </lineage>
</organism>
<feature type="domain" description="C2H2-type" evidence="9">
    <location>
        <begin position="632"/>
        <end position="659"/>
    </location>
</feature>
<keyword evidence="5" id="KW-0862">Zinc</keyword>
<keyword evidence="6" id="KW-0539">Nucleus</keyword>
<keyword evidence="11" id="KW-1185">Reference proteome</keyword>
<evidence type="ECO:0000256" key="6">
    <source>
        <dbReference type="ARBA" id="ARBA00023242"/>
    </source>
</evidence>
<evidence type="ECO:0000256" key="3">
    <source>
        <dbReference type="ARBA" id="ARBA00022737"/>
    </source>
</evidence>
<dbReference type="Gene3D" id="3.30.160.60">
    <property type="entry name" value="Classic Zinc Finger"/>
    <property type="match status" value="2"/>
</dbReference>
<evidence type="ECO:0000256" key="7">
    <source>
        <dbReference type="PROSITE-ProRule" id="PRU00042"/>
    </source>
</evidence>
<evidence type="ECO:0000256" key="5">
    <source>
        <dbReference type="ARBA" id="ARBA00022833"/>
    </source>
</evidence>
<dbReference type="AlphaFoldDB" id="A0AAV2GY89"/>
<comment type="subcellular location">
    <subcellularLocation>
        <location evidence="1">Nucleus</location>
    </subcellularLocation>
</comment>
<keyword evidence="4 7" id="KW-0863">Zinc-finger</keyword>
<name>A0AAV2GY89_LYMST</name>
<dbReference type="Pfam" id="PF00096">
    <property type="entry name" value="zf-C2H2"/>
    <property type="match status" value="2"/>
</dbReference>
<dbReference type="GO" id="GO:0001228">
    <property type="term" value="F:DNA-binding transcription activator activity, RNA polymerase II-specific"/>
    <property type="evidence" value="ECO:0007669"/>
    <property type="project" value="TreeGrafter"/>
</dbReference>
<dbReference type="SMART" id="SM00355">
    <property type="entry name" value="ZnF_C2H2"/>
    <property type="match status" value="5"/>
</dbReference>
<dbReference type="PANTHER" id="PTHR24376:SF216">
    <property type="entry name" value="ZINC FINGER PROTEIN 420-LIKE"/>
    <property type="match status" value="1"/>
</dbReference>
<dbReference type="PANTHER" id="PTHR24376">
    <property type="entry name" value="ZINC FINGER PROTEIN"/>
    <property type="match status" value="1"/>
</dbReference>
<feature type="domain" description="C2H2-type" evidence="9">
    <location>
        <begin position="605"/>
        <end position="632"/>
    </location>
</feature>
<dbReference type="PROSITE" id="PS00028">
    <property type="entry name" value="ZINC_FINGER_C2H2_1"/>
    <property type="match status" value="3"/>
</dbReference>
<dbReference type="Proteomes" id="UP001497497">
    <property type="component" value="Unassembled WGS sequence"/>
</dbReference>
<accession>A0AAV2GY89</accession>
<feature type="region of interest" description="Disordered" evidence="8">
    <location>
        <begin position="46"/>
        <end position="69"/>
    </location>
</feature>
<dbReference type="EMBL" id="CAXITT010000005">
    <property type="protein sequence ID" value="CAL1526392.1"/>
    <property type="molecule type" value="Genomic_DNA"/>
</dbReference>
<dbReference type="SUPFAM" id="SSF57667">
    <property type="entry name" value="beta-beta-alpha zinc fingers"/>
    <property type="match status" value="1"/>
</dbReference>
<dbReference type="PROSITE" id="PS50157">
    <property type="entry name" value="ZINC_FINGER_C2H2_2"/>
    <property type="match status" value="2"/>
</dbReference>
<evidence type="ECO:0000256" key="2">
    <source>
        <dbReference type="ARBA" id="ARBA00022723"/>
    </source>
</evidence>
<dbReference type="InterPro" id="IPR013087">
    <property type="entry name" value="Znf_C2H2_type"/>
</dbReference>
<evidence type="ECO:0000256" key="8">
    <source>
        <dbReference type="SAM" id="MobiDB-lite"/>
    </source>
</evidence>
<protein>
    <recommendedName>
        <fullName evidence="9">C2H2-type domain-containing protein</fullName>
    </recommendedName>
</protein>
<keyword evidence="2" id="KW-0479">Metal-binding</keyword>
<dbReference type="GO" id="GO:0000978">
    <property type="term" value="F:RNA polymerase II cis-regulatory region sequence-specific DNA binding"/>
    <property type="evidence" value="ECO:0007669"/>
    <property type="project" value="TreeGrafter"/>
</dbReference>
<evidence type="ECO:0000256" key="4">
    <source>
        <dbReference type="ARBA" id="ARBA00022771"/>
    </source>
</evidence>
<dbReference type="GO" id="GO:0005634">
    <property type="term" value="C:nucleus"/>
    <property type="evidence" value="ECO:0007669"/>
    <property type="project" value="UniProtKB-SubCell"/>
</dbReference>
<evidence type="ECO:0000256" key="1">
    <source>
        <dbReference type="ARBA" id="ARBA00004123"/>
    </source>
</evidence>
<keyword evidence="3" id="KW-0677">Repeat</keyword>
<evidence type="ECO:0000259" key="9">
    <source>
        <dbReference type="PROSITE" id="PS50157"/>
    </source>
</evidence>
<reference evidence="10 11" key="1">
    <citation type="submission" date="2024-04" db="EMBL/GenBank/DDBJ databases">
        <authorList>
            <consortium name="Genoscope - CEA"/>
            <person name="William W."/>
        </authorList>
    </citation>
    <scope>NUCLEOTIDE SEQUENCE [LARGE SCALE GENOMIC DNA]</scope>
</reference>
<comment type="caution">
    <text evidence="10">The sequence shown here is derived from an EMBL/GenBank/DDBJ whole genome shotgun (WGS) entry which is preliminary data.</text>
</comment>
<gene>
    <name evidence="10" type="ORF">GSLYS_00000569001</name>
</gene>
<proteinExistence type="predicted"/>